<dbReference type="FunFam" id="2.130.10.10:FF:000319">
    <property type="entry name" value="Phosphoinositide 3-kinase regulatory subunit 4"/>
    <property type="match status" value="1"/>
</dbReference>
<evidence type="ECO:0000313" key="27">
    <source>
        <dbReference type="EMBL" id="NWS15172.1"/>
    </source>
</evidence>
<dbReference type="SUPFAM" id="SSF50978">
    <property type="entry name" value="WD40 repeat-like"/>
    <property type="match status" value="1"/>
</dbReference>
<dbReference type="GO" id="GO:0005770">
    <property type="term" value="C:late endosome"/>
    <property type="evidence" value="ECO:0007669"/>
    <property type="project" value="UniProtKB-SubCell"/>
</dbReference>
<evidence type="ECO:0000256" key="23">
    <source>
        <dbReference type="ARBA" id="ARBA00073019"/>
    </source>
</evidence>
<comment type="function">
    <text evidence="21">Regulatory subunit of the PI3K complex that mediates formation of phosphatidylinositol 3-phosphate; different complex forms are believed to play a role in multiple membrane trafficking pathways: PI3KC3-C1 is involved in initiation of autophagosomes and PI3KC3-C2 in maturation of autophagosomes and endocytosis. Involved in regulation of degradative endocytic trafficking and cytokinesis, probably in the context of PI3KC3-C2.</text>
</comment>
<evidence type="ECO:0000256" key="5">
    <source>
        <dbReference type="ARBA" id="ARBA00012513"/>
    </source>
</evidence>
<dbReference type="PROSITE" id="PS50077">
    <property type="entry name" value="HEAT_REPEAT"/>
    <property type="match status" value="1"/>
</dbReference>
<evidence type="ECO:0000256" key="18">
    <source>
        <dbReference type="ARBA" id="ARBA00023329"/>
    </source>
</evidence>
<keyword evidence="15" id="KW-0067">ATP-binding</keyword>
<dbReference type="Gene3D" id="1.25.10.10">
    <property type="entry name" value="Leucine-rich Repeat Variant"/>
    <property type="match status" value="2"/>
</dbReference>
<dbReference type="InterPro" id="IPR021133">
    <property type="entry name" value="HEAT_type_2"/>
</dbReference>
<keyword evidence="14 27" id="KW-0418">Kinase</keyword>
<evidence type="ECO:0000256" key="2">
    <source>
        <dbReference type="ARBA" id="ARBA00004419"/>
    </source>
</evidence>
<evidence type="ECO:0000313" key="28">
    <source>
        <dbReference type="Proteomes" id="UP000525089"/>
    </source>
</evidence>
<dbReference type="GO" id="GO:0005856">
    <property type="term" value="C:cytoskeleton"/>
    <property type="evidence" value="ECO:0007669"/>
    <property type="project" value="UniProtKB-ARBA"/>
</dbReference>
<accession>A0A7K5D3U6</accession>
<evidence type="ECO:0000256" key="20">
    <source>
        <dbReference type="ARBA" id="ARBA00048679"/>
    </source>
</evidence>
<dbReference type="InterPro" id="IPR055231">
    <property type="entry name" value="2AA_helical"/>
</dbReference>
<name>A0A7K5D3U6_9TYRA</name>
<evidence type="ECO:0000256" key="14">
    <source>
        <dbReference type="ARBA" id="ARBA00022777"/>
    </source>
</evidence>
<dbReference type="InterPro" id="IPR015943">
    <property type="entry name" value="WD40/YVTN_repeat-like_dom_sf"/>
</dbReference>
<feature type="repeat" description="HEAT" evidence="24">
    <location>
        <begin position="462"/>
        <end position="492"/>
    </location>
</feature>
<dbReference type="GO" id="GO:0004674">
    <property type="term" value="F:protein serine/threonine kinase activity"/>
    <property type="evidence" value="ECO:0007669"/>
    <property type="project" value="UniProtKB-KW"/>
</dbReference>
<dbReference type="InterPro" id="IPR036322">
    <property type="entry name" value="WD40_repeat_dom_sf"/>
</dbReference>
<dbReference type="Gene3D" id="2.130.10.10">
    <property type="entry name" value="YVTN repeat-like/Quinoprotein amine dehydrogenase"/>
    <property type="match status" value="2"/>
</dbReference>
<dbReference type="Proteomes" id="UP000525089">
    <property type="component" value="Unassembled WGS sequence"/>
</dbReference>
<dbReference type="InterPro" id="IPR011989">
    <property type="entry name" value="ARM-like"/>
</dbReference>
<protein>
    <recommendedName>
        <fullName evidence="23">Phosphoinositide 3-kinase regulatory subunit 4</fullName>
        <ecNumber evidence="5">2.7.11.1</ecNumber>
    </recommendedName>
</protein>
<dbReference type="Pfam" id="PF22956">
    <property type="entry name" value="VPS15-like_hel"/>
    <property type="match status" value="1"/>
</dbReference>
<keyword evidence="13" id="KW-0967">Endosome</keyword>
<feature type="repeat" description="WD" evidence="25">
    <location>
        <begin position="1327"/>
        <end position="1360"/>
    </location>
</feature>
<evidence type="ECO:0000256" key="15">
    <source>
        <dbReference type="ARBA" id="ARBA00022840"/>
    </source>
</evidence>
<sequence length="1360" mass="153008">MGNQLAGIAPSQILSVDSYFSDIHDFEYDKSLGSTRFFKVARAKHREGLVVVKVFAIQDPTLPLTSYKQELEELKIRLHSAQNCLPFQKATLSEKAAMLFRQYVRDNLYDRISTRPFLNNIEKRWIAFQILTAVDQAHKSGVRHGDIKTENIMVTSWNWVLLTDFASFKPTYLPEDNPADFNYFFDTSRRRTCYIAPERFVDGSMFATELENMRDPSTPLVDLANSNQRTRGDLKRAMDIFSAGCVIAELFTEGVPLFDLSQLLAYRNGLFSPDQVLNKIEDRSIRELVTQMIHREPDKRLAAEDYLKQQRNNAFPEIFYTFLQPYMAQFAKETFVSADERILVIRKDLDNIIHNLCGHDRTEKAEGETKENGLVILVSVITSCLQTLKYCDSKLAALELILHLAPRLSVEILLDRITPYLLHFSNDSVPRVRAESVRTLTKVLALVKEVPRNDINIYPEYILPGIAHLAQDEATIVRLAYAENIALLAETALRFLELVQLKNLNMENEPNGEEMDETSHPSDNYDTELQALHEMVQQKVVTLLSDPENIVKQTLMENGITRLCVFFGRQKANDVLLSHMITFLNDKNDWHLRGAFFDSIVGVAAYVGWQSSSILKPLLQQGLSDAEEFVIYKALNALTCMCQLGLLQKPHIYEFACDIAPFLCHPNLWICYGAVGFITVVAQYLNIADVYCKLMPYLHPFITQPIIQVDKEIVLLSVLKEPVSRSIFDYVLRSKDITSLFRHLHMRQKKRTGALRDCPSPEDPAIAQLLKKLLSQGMTEEEEDKLLALKDFMLKSNKAKANIVDQSHLHDSSQKGVIDLSALGITGRQVDLVKTKQDSDDKRARKHVKQDSNVNEEWKSMFGSLEPTNISQPISKGHGQTTDPEAIQAGKPLRSESSAGICATLSSSPQASDGTVVPPRKPTMQALSSTASPSAHQLRVTTCKTELQQLIQQKREQCNAERLAKQMMENAEWESKPPPPGWRPKGLLVAHLHEHKSAVNRIRVSDEHSIFATCSNDGTVKVWNSQKMEGKTTTTRSILTYSRIGGHVKTLTFCQGSHYLAIASDNGAIQLLGIEASKLPKSPKIHPIQSRSLDLKDDGCVVDMHHFNSGAQSVLAYGTVNGSLVGWDLRSSSNAWTLKHDLKLGLITSFAVDIHQCWLCIGTSNGTMACWDMRFQLPISSHSHPSKARIRRLLMHPVYQSWVIAAVQGNNEVSMWDMETGDRRFTLWASSAPPLSELQPSPHSIHGIYCSPASGNPILLTAGSDMKIRFWDLAYPERSYVVAGSNCPSVSYYRKIIEGTEVVQEIQNKHKLGPTDETPRKGPESLPVGHHDIITDIATFQTTQGFIVTASRDGIVKVWK</sequence>
<evidence type="ECO:0000256" key="3">
    <source>
        <dbReference type="ARBA" id="ARBA00004603"/>
    </source>
</evidence>
<dbReference type="PANTHER" id="PTHR17583">
    <property type="entry name" value="PHOSPHOINOSITIDE 3-KINASE REGULATORY SUBUNIT 4"/>
    <property type="match status" value="1"/>
</dbReference>
<dbReference type="InterPro" id="IPR000719">
    <property type="entry name" value="Prot_kinase_dom"/>
</dbReference>
<feature type="non-terminal residue" evidence="27">
    <location>
        <position position="1"/>
    </location>
</feature>
<reference evidence="27 28" key="1">
    <citation type="submission" date="2019-09" db="EMBL/GenBank/DDBJ databases">
        <title>Bird 10,000 Genomes (B10K) Project - Family phase.</title>
        <authorList>
            <person name="Zhang G."/>
        </authorList>
    </citation>
    <scope>NUCLEOTIDE SEQUENCE [LARGE SCALE GENOMIC DNA]</scope>
    <source>
        <strain evidence="27">B10K-DU-001-72</strain>
        <tissue evidence="27">Muscle</tissue>
    </source>
</reference>
<keyword evidence="7" id="KW-0597">Phosphoprotein</keyword>
<comment type="catalytic activity">
    <reaction evidence="19">
        <text>L-threonyl-[protein] + ATP = O-phospho-L-threonyl-[protein] + ADP + H(+)</text>
        <dbReference type="Rhea" id="RHEA:46608"/>
        <dbReference type="Rhea" id="RHEA-COMP:11060"/>
        <dbReference type="Rhea" id="RHEA-COMP:11605"/>
        <dbReference type="ChEBI" id="CHEBI:15378"/>
        <dbReference type="ChEBI" id="CHEBI:30013"/>
        <dbReference type="ChEBI" id="CHEBI:30616"/>
        <dbReference type="ChEBI" id="CHEBI:61977"/>
        <dbReference type="ChEBI" id="CHEBI:456216"/>
        <dbReference type="EC" id="2.7.11.1"/>
    </reaction>
</comment>
<evidence type="ECO:0000256" key="11">
    <source>
        <dbReference type="ARBA" id="ARBA00022737"/>
    </source>
</evidence>
<dbReference type="GO" id="GO:0005524">
    <property type="term" value="F:ATP binding"/>
    <property type="evidence" value="ECO:0007669"/>
    <property type="project" value="UniProtKB-KW"/>
</dbReference>
<comment type="caution">
    <text evidence="27">The sequence shown here is derived from an EMBL/GenBank/DDBJ whole genome shotgun (WGS) entry which is preliminary data.</text>
</comment>
<evidence type="ECO:0000256" key="21">
    <source>
        <dbReference type="ARBA" id="ARBA00053507"/>
    </source>
</evidence>
<dbReference type="SUPFAM" id="SSF56112">
    <property type="entry name" value="Protein kinase-like (PK-like)"/>
    <property type="match status" value="1"/>
</dbReference>
<keyword evidence="16" id="KW-0472">Membrane</keyword>
<dbReference type="SUPFAM" id="SSF48371">
    <property type="entry name" value="ARM repeat"/>
    <property type="match status" value="1"/>
</dbReference>
<dbReference type="PANTHER" id="PTHR17583:SF0">
    <property type="entry name" value="PHOSPHOINOSITIDE 3-KINASE REGULATORY SUBUNIT 4"/>
    <property type="match status" value="1"/>
</dbReference>
<dbReference type="CDD" id="cd13980">
    <property type="entry name" value="STKc_Vps15"/>
    <property type="match status" value="1"/>
</dbReference>
<evidence type="ECO:0000256" key="6">
    <source>
        <dbReference type="ARBA" id="ARBA00022527"/>
    </source>
</evidence>
<evidence type="ECO:0000256" key="4">
    <source>
        <dbReference type="ARBA" id="ARBA00004635"/>
    </source>
</evidence>
<dbReference type="GO" id="GO:0016236">
    <property type="term" value="P:macroautophagy"/>
    <property type="evidence" value="ECO:0007669"/>
    <property type="project" value="InterPro"/>
</dbReference>
<dbReference type="PROSITE" id="PS50294">
    <property type="entry name" value="WD_REPEATS_REGION"/>
    <property type="match status" value="2"/>
</dbReference>
<dbReference type="EMBL" id="VYXB01004230">
    <property type="protein sequence ID" value="NWS15172.1"/>
    <property type="molecule type" value="Genomic_DNA"/>
</dbReference>
<organism evidence="27 28">
    <name type="scientific">Pachyramphus minor</name>
    <dbReference type="NCBI Taxonomy" id="369605"/>
    <lineage>
        <taxon>Eukaryota</taxon>
        <taxon>Metazoa</taxon>
        <taxon>Chordata</taxon>
        <taxon>Craniata</taxon>
        <taxon>Vertebrata</taxon>
        <taxon>Euteleostomi</taxon>
        <taxon>Archelosauria</taxon>
        <taxon>Archosauria</taxon>
        <taxon>Dinosauria</taxon>
        <taxon>Saurischia</taxon>
        <taxon>Theropoda</taxon>
        <taxon>Coelurosauria</taxon>
        <taxon>Aves</taxon>
        <taxon>Neognathae</taxon>
        <taxon>Neoaves</taxon>
        <taxon>Telluraves</taxon>
        <taxon>Australaves</taxon>
        <taxon>Passeriformes</taxon>
        <taxon>Tyrannidae</taxon>
        <taxon>Pachyramphus</taxon>
    </lineage>
</organism>
<keyword evidence="10" id="KW-0519">Myristate</keyword>
<keyword evidence="18" id="KW-0968">Cytoplasmic vesicle</keyword>
<evidence type="ECO:0000256" key="1">
    <source>
        <dbReference type="ARBA" id="ARBA00001936"/>
    </source>
</evidence>
<dbReference type="InterPro" id="IPR008271">
    <property type="entry name" value="Ser/Thr_kinase_AS"/>
</dbReference>
<evidence type="ECO:0000256" key="12">
    <source>
        <dbReference type="ARBA" id="ARBA00022741"/>
    </source>
</evidence>
<evidence type="ECO:0000256" key="8">
    <source>
        <dbReference type="ARBA" id="ARBA00022574"/>
    </source>
</evidence>
<dbReference type="SMART" id="SM00220">
    <property type="entry name" value="S_TKc"/>
    <property type="match status" value="1"/>
</dbReference>
<dbReference type="InterPro" id="IPR016024">
    <property type="entry name" value="ARM-type_fold"/>
</dbReference>
<dbReference type="InterPro" id="IPR001680">
    <property type="entry name" value="WD40_rpt"/>
</dbReference>
<dbReference type="FunFam" id="1.25.10.10:FF:000100">
    <property type="entry name" value="phosphoinositide 3-kinase regulatory subunit 4"/>
    <property type="match status" value="1"/>
</dbReference>
<comment type="catalytic activity">
    <reaction evidence="20">
        <text>L-seryl-[protein] + ATP = O-phospho-L-seryl-[protein] + ADP + H(+)</text>
        <dbReference type="Rhea" id="RHEA:17989"/>
        <dbReference type="Rhea" id="RHEA-COMP:9863"/>
        <dbReference type="Rhea" id="RHEA-COMP:11604"/>
        <dbReference type="ChEBI" id="CHEBI:15378"/>
        <dbReference type="ChEBI" id="CHEBI:29999"/>
        <dbReference type="ChEBI" id="CHEBI:30616"/>
        <dbReference type="ChEBI" id="CHEBI:83421"/>
        <dbReference type="ChEBI" id="CHEBI:456216"/>
        <dbReference type="EC" id="2.7.11.1"/>
    </reaction>
</comment>
<evidence type="ECO:0000256" key="17">
    <source>
        <dbReference type="ARBA" id="ARBA00023288"/>
    </source>
</evidence>
<proteinExistence type="predicted"/>
<keyword evidence="28" id="KW-1185">Reference proteome</keyword>
<dbReference type="GO" id="GO:0034272">
    <property type="term" value="C:phosphatidylinositol 3-kinase complex, class III, type II"/>
    <property type="evidence" value="ECO:0007669"/>
    <property type="project" value="TreeGrafter"/>
</dbReference>
<evidence type="ECO:0000256" key="9">
    <source>
        <dbReference type="ARBA" id="ARBA00022679"/>
    </source>
</evidence>
<comment type="subunit">
    <text evidence="22">Component of the PI3K (PI3KC3/PI3K-III/class III phosphatidylinositol 3-kinase) complex the core of which is composed of the catalytic subunit PIK3C3, the regulatory subunit PIK3R4 and BECN1 associating with additional regulatory/auxiliary subunits to form alternative complex forms. Alternative complex forms containing a fourth regulatory subunit in a mutually exclusive manner are PI3K complex I (PI3KC3-C1) containing ATG14, and PI3K complex II (PI3KC3-C2) containing UVRAG. PI3KC3-C1 displays a V-shaped architecture with PIK3R4 serving as a bridge between PIK3C3 and the ATG14:BECN1 subcomplex. Both, PI3KC3-C1 and PI3KC3-C2, can associate with further regulatory subunits, such as RUBCN, SH3GLB1/Bif-1, AMBRA1 and NRBF2. PI3KC3-C1 probably associates with PIK3CB. Interacts with RAB7A in the presence of PIK3C3/VPS34. Interacts with NRBF2. Interacts with ARMC3.</text>
</comment>
<dbReference type="EC" id="2.7.11.1" evidence="5"/>
<evidence type="ECO:0000256" key="10">
    <source>
        <dbReference type="ARBA" id="ARBA00022707"/>
    </source>
</evidence>
<dbReference type="GO" id="GO:0005776">
    <property type="term" value="C:autophagosome"/>
    <property type="evidence" value="ECO:0007669"/>
    <property type="project" value="UniProtKB-SubCell"/>
</dbReference>
<dbReference type="GO" id="GO:0045324">
    <property type="term" value="P:late endosome to vacuole transport"/>
    <property type="evidence" value="ECO:0007669"/>
    <property type="project" value="InterPro"/>
</dbReference>
<dbReference type="Pfam" id="PF00069">
    <property type="entry name" value="Pkinase"/>
    <property type="match status" value="1"/>
</dbReference>
<comment type="cofactor">
    <cofactor evidence="1">
        <name>Mn(2+)</name>
        <dbReference type="ChEBI" id="CHEBI:29035"/>
    </cofactor>
</comment>
<dbReference type="InterPro" id="IPR045162">
    <property type="entry name" value="Vps15-like"/>
</dbReference>
<dbReference type="FunFam" id="1.10.510.10:FF:000305">
    <property type="entry name" value="phosphoinositide 3-kinase regulatory subunit 4"/>
    <property type="match status" value="1"/>
</dbReference>
<dbReference type="GO" id="GO:0034271">
    <property type="term" value="C:phosphatidylinositol 3-kinase complex, class III, type I"/>
    <property type="evidence" value="ECO:0007669"/>
    <property type="project" value="TreeGrafter"/>
</dbReference>
<dbReference type="GO" id="GO:0006623">
    <property type="term" value="P:protein targeting to vacuole"/>
    <property type="evidence" value="ECO:0007669"/>
    <property type="project" value="TreeGrafter"/>
</dbReference>
<keyword evidence="12" id="KW-0547">Nucleotide-binding</keyword>
<evidence type="ECO:0000259" key="26">
    <source>
        <dbReference type="PROSITE" id="PS50011"/>
    </source>
</evidence>
<dbReference type="GO" id="GO:0005929">
    <property type="term" value="C:cilium"/>
    <property type="evidence" value="ECO:0007669"/>
    <property type="project" value="UniProtKB-ARBA"/>
</dbReference>
<keyword evidence="11" id="KW-0677">Repeat</keyword>
<evidence type="ECO:0000256" key="16">
    <source>
        <dbReference type="ARBA" id="ARBA00023136"/>
    </source>
</evidence>
<dbReference type="Pfam" id="PF00400">
    <property type="entry name" value="WD40"/>
    <property type="match status" value="2"/>
</dbReference>
<keyword evidence="6" id="KW-0723">Serine/threonine-protein kinase</keyword>
<feature type="repeat" description="WD" evidence="25">
    <location>
        <begin position="992"/>
        <end position="1033"/>
    </location>
</feature>
<evidence type="ECO:0000256" key="22">
    <source>
        <dbReference type="ARBA" id="ARBA00062774"/>
    </source>
</evidence>
<evidence type="ECO:0000256" key="13">
    <source>
        <dbReference type="ARBA" id="ARBA00022753"/>
    </source>
</evidence>
<dbReference type="PROSITE" id="PS00108">
    <property type="entry name" value="PROTEIN_KINASE_ST"/>
    <property type="match status" value="1"/>
</dbReference>
<evidence type="ECO:0000256" key="24">
    <source>
        <dbReference type="PROSITE-ProRule" id="PRU00103"/>
    </source>
</evidence>
<dbReference type="FunFam" id="1.25.10.10:FF:000154">
    <property type="entry name" value="Phosphoinositide 3-kinase regulatory subunit 4"/>
    <property type="match status" value="1"/>
</dbReference>
<dbReference type="SMART" id="SM00320">
    <property type="entry name" value="WD40"/>
    <property type="match status" value="5"/>
</dbReference>
<dbReference type="GO" id="GO:0071561">
    <property type="term" value="C:nucleus-vacuole junction"/>
    <property type="evidence" value="ECO:0007669"/>
    <property type="project" value="TreeGrafter"/>
</dbReference>
<feature type="non-terminal residue" evidence="27">
    <location>
        <position position="1360"/>
    </location>
</feature>
<evidence type="ECO:0000256" key="19">
    <source>
        <dbReference type="ARBA" id="ARBA00047899"/>
    </source>
</evidence>
<keyword evidence="9" id="KW-0808">Transferase</keyword>
<evidence type="ECO:0000256" key="25">
    <source>
        <dbReference type="PROSITE-ProRule" id="PRU00221"/>
    </source>
</evidence>
<keyword evidence="8 25" id="KW-0853">WD repeat</keyword>
<feature type="domain" description="Protein kinase" evidence="26">
    <location>
        <begin position="26"/>
        <end position="323"/>
    </location>
</feature>
<evidence type="ECO:0000256" key="7">
    <source>
        <dbReference type="ARBA" id="ARBA00022553"/>
    </source>
</evidence>
<dbReference type="PROSITE" id="PS50082">
    <property type="entry name" value="WD_REPEATS_2"/>
    <property type="match status" value="2"/>
</dbReference>
<keyword evidence="17" id="KW-0449">Lipoprotein</keyword>
<dbReference type="InterPro" id="IPR011009">
    <property type="entry name" value="Kinase-like_dom_sf"/>
</dbReference>
<dbReference type="PROSITE" id="PS50011">
    <property type="entry name" value="PROTEIN_KINASE_DOM"/>
    <property type="match status" value="1"/>
</dbReference>
<gene>
    <name evidence="27" type="primary">Pik3r4</name>
    <name evidence="27" type="ORF">PACMIN_R10616</name>
</gene>
<dbReference type="Gene3D" id="1.10.510.10">
    <property type="entry name" value="Transferase(Phosphotransferase) domain 1"/>
    <property type="match status" value="1"/>
</dbReference>
<comment type="subcellular location">
    <subcellularLocation>
        <location evidence="2">Cytoplasmic vesicle</location>
        <location evidence="2">Autophagosome</location>
    </subcellularLocation>
    <subcellularLocation>
        <location evidence="3">Late endosome</location>
    </subcellularLocation>
    <subcellularLocation>
        <location evidence="4">Membrane</location>
        <topology evidence="4">Lipid-anchor</topology>
    </subcellularLocation>
</comment>